<sequence length="216" mass="24478">MRHQITDALASACMPLRKWKSNEPNLISEPTESCLDFHQEGDAINKTLGLSWQTHTDDLCFPISVSEQKEATKRSMLAVIARIFDPLGLLAPCVIRMKMLLQKLWLEGLKWDDPLPPEIRTAWLGMIKALPVLQNLRIPRRVVCESYKQFELHIFTDASERAYGACVYIRSINIEGDVAVRLLIAKSRVTPIKPVTIPRLKLCAAVLGTRLYKNVT</sequence>
<dbReference type="PANTHER" id="PTHR47331">
    <property type="entry name" value="PHD-TYPE DOMAIN-CONTAINING PROTEIN"/>
    <property type="match status" value="1"/>
</dbReference>
<reference evidence="1" key="1">
    <citation type="submission" date="2021-12" db="EMBL/GenBank/DDBJ databases">
        <authorList>
            <person name="Martin H S."/>
        </authorList>
    </citation>
    <scope>NUCLEOTIDE SEQUENCE</scope>
</reference>
<dbReference type="OrthoDB" id="6927223at2759"/>
<organism evidence="1 2">
    <name type="scientific">Brenthis ino</name>
    <name type="common">lesser marbled fritillary</name>
    <dbReference type="NCBI Taxonomy" id="405034"/>
    <lineage>
        <taxon>Eukaryota</taxon>
        <taxon>Metazoa</taxon>
        <taxon>Ecdysozoa</taxon>
        <taxon>Arthropoda</taxon>
        <taxon>Hexapoda</taxon>
        <taxon>Insecta</taxon>
        <taxon>Pterygota</taxon>
        <taxon>Neoptera</taxon>
        <taxon>Endopterygota</taxon>
        <taxon>Lepidoptera</taxon>
        <taxon>Glossata</taxon>
        <taxon>Ditrysia</taxon>
        <taxon>Papilionoidea</taxon>
        <taxon>Nymphalidae</taxon>
        <taxon>Heliconiinae</taxon>
        <taxon>Argynnini</taxon>
        <taxon>Brenthis</taxon>
    </lineage>
</organism>
<accession>A0A8J9Y8W3</accession>
<feature type="non-terminal residue" evidence="1">
    <location>
        <position position="216"/>
    </location>
</feature>
<dbReference type="Pfam" id="PF05380">
    <property type="entry name" value="Peptidase_A17"/>
    <property type="match status" value="1"/>
</dbReference>
<keyword evidence="2" id="KW-1185">Reference proteome</keyword>
<dbReference type="Proteomes" id="UP000838878">
    <property type="component" value="Chromosome 2"/>
</dbReference>
<dbReference type="InterPro" id="IPR008042">
    <property type="entry name" value="Retrotrans_Pao"/>
</dbReference>
<gene>
    <name evidence="1" type="ORF">BINO364_LOCUS7799</name>
</gene>
<evidence type="ECO:0000313" key="1">
    <source>
        <dbReference type="EMBL" id="CAH0721739.1"/>
    </source>
</evidence>
<name>A0A8J9Y8W3_9NEOP</name>
<evidence type="ECO:0000313" key="2">
    <source>
        <dbReference type="Proteomes" id="UP000838878"/>
    </source>
</evidence>
<dbReference type="EMBL" id="OV170222">
    <property type="protein sequence ID" value="CAH0721739.1"/>
    <property type="molecule type" value="Genomic_DNA"/>
</dbReference>
<protein>
    <submittedName>
        <fullName evidence="1">Uncharacterized protein</fullName>
    </submittedName>
</protein>
<dbReference type="AlphaFoldDB" id="A0A8J9Y8W3"/>
<proteinExistence type="predicted"/>